<protein>
    <recommendedName>
        <fullName evidence="5">DUF4129 domain-containing protein</fullName>
    </recommendedName>
</protein>
<evidence type="ECO:0000256" key="1">
    <source>
        <dbReference type="SAM" id="MobiDB-lite"/>
    </source>
</evidence>
<accession>A0ABY8FM44</accession>
<dbReference type="RefSeq" id="WP_278014857.1">
    <property type="nucleotide sequence ID" value="NZ_CP121106.1"/>
</dbReference>
<evidence type="ECO:0000256" key="2">
    <source>
        <dbReference type="SAM" id="Phobius"/>
    </source>
</evidence>
<keyword evidence="2" id="KW-1133">Transmembrane helix</keyword>
<proteinExistence type="predicted"/>
<evidence type="ECO:0000313" key="4">
    <source>
        <dbReference type="Proteomes" id="UP001215827"/>
    </source>
</evidence>
<sequence>MTTGSAIATAGETAATSGAEGSSAWRKLRADEDIQFEPVNIPEVPPEPPGWFQKFLEWLGEVIGPLGGFIARSWPVLQWMLLALAVALILYMLYRTFGPTLGLSRNGESEDEIEEWRPDQQESLTLLEDADRLAAEGRFDEATHLLLKRSVGQIASARPDWVEPSSTARELATLEPLPEAARSAFGVIAARVERSLFALRRLERSDWEAARAAYADFALAKIGHRQLDRVRG</sequence>
<dbReference type="EMBL" id="CP121106">
    <property type="protein sequence ID" value="WFL76091.1"/>
    <property type="molecule type" value="Genomic_DNA"/>
</dbReference>
<keyword evidence="2" id="KW-0472">Membrane</keyword>
<evidence type="ECO:0000313" key="3">
    <source>
        <dbReference type="EMBL" id="WFL76091.1"/>
    </source>
</evidence>
<feature type="transmembrane region" description="Helical" evidence="2">
    <location>
        <begin position="76"/>
        <end position="94"/>
    </location>
</feature>
<reference evidence="3 4" key="1">
    <citation type="submission" date="2023-03" db="EMBL/GenBank/DDBJ databases">
        <title>Altererythrobacter sp. CAU 1644 isolated from sand.</title>
        <authorList>
            <person name="Kim W."/>
        </authorList>
    </citation>
    <scope>NUCLEOTIDE SEQUENCE [LARGE SCALE GENOMIC DNA]</scope>
    <source>
        <strain evidence="3 4">CAU 1644</strain>
    </source>
</reference>
<evidence type="ECO:0008006" key="5">
    <source>
        <dbReference type="Google" id="ProtNLM"/>
    </source>
</evidence>
<keyword evidence="4" id="KW-1185">Reference proteome</keyword>
<organism evidence="3 4">
    <name type="scientific">Altererythrobacter arenosus</name>
    <dbReference type="NCBI Taxonomy" id="3032592"/>
    <lineage>
        <taxon>Bacteria</taxon>
        <taxon>Pseudomonadati</taxon>
        <taxon>Pseudomonadota</taxon>
        <taxon>Alphaproteobacteria</taxon>
        <taxon>Sphingomonadales</taxon>
        <taxon>Erythrobacteraceae</taxon>
        <taxon>Altererythrobacter</taxon>
    </lineage>
</organism>
<dbReference type="Proteomes" id="UP001215827">
    <property type="component" value="Chromosome"/>
</dbReference>
<keyword evidence="2" id="KW-0812">Transmembrane</keyword>
<name>A0ABY8FM44_9SPHN</name>
<gene>
    <name evidence="3" type="ORF">P7228_08735</name>
</gene>
<feature type="region of interest" description="Disordered" evidence="1">
    <location>
        <begin position="1"/>
        <end position="23"/>
    </location>
</feature>